<proteinExistence type="predicted"/>
<dbReference type="Proteomes" id="UP000325576">
    <property type="component" value="Unassembled WGS sequence"/>
</dbReference>
<feature type="region of interest" description="Disordered" evidence="1">
    <location>
        <begin position="63"/>
        <end position="82"/>
    </location>
</feature>
<dbReference type="AlphaFoldDB" id="A0A5N5E6S0"/>
<evidence type="ECO:0000313" key="3">
    <source>
        <dbReference type="Proteomes" id="UP000325576"/>
    </source>
</evidence>
<organism evidence="2 3">
    <name type="scientific">Rhodococcus erythropolis</name>
    <name type="common">Arthrobacter picolinophilus</name>
    <dbReference type="NCBI Taxonomy" id="1833"/>
    <lineage>
        <taxon>Bacteria</taxon>
        <taxon>Bacillati</taxon>
        <taxon>Actinomycetota</taxon>
        <taxon>Actinomycetes</taxon>
        <taxon>Mycobacteriales</taxon>
        <taxon>Nocardiaceae</taxon>
        <taxon>Rhodococcus</taxon>
        <taxon>Rhodococcus erythropolis group</taxon>
    </lineage>
</organism>
<name>A0A5N5E6S0_RHOER</name>
<sequence>MEAKMTSTNWNASSTRISPAAYAADKLAQGTSASHLRICQRSGNVTIALIAGMLHEITERHTSAVTAEQSRTTKAGYTGAPS</sequence>
<protein>
    <submittedName>
        <fullName evidence="2">Uncharacterized protein</fullName>
    </submittedName>
</protein>
<reference evidence="2 3" key="1">
    <citation type="journal article" date="2017" name="Poromechanics V (2013)">
        <title>Genomic Characterization of the Arsenic-Tolerant Actinobacterium, &lt;i&gt;Rhodococcus erythropolis&lt;/i&gt; S43.</title>
        <authorList>
            <person name="Retamal-Morales G."/>
            <person name="Mehnert M."/>
            <person name="Schwabe R."/>
            <person name="Tischler D."/>
            <person name="Schloemann M."/>
            <person name="Levican G.J."/>
        </authorList>
    </citation>
    <scope>NUCLEOTIDE SEQUENCE [LARGE SCALE GENOMIC DNA]</scope>
    <source>
        <strain evidence="2 3">S43</strain>
    </source>
</reference>
<evidence type="ECO:0000313" key="2">
    <source>
        <dbReference type="EMBL" id="KAB2586006.1"/>
    </source>
</evidence>
<dbReference type="EMBL" id="MRBO01000249">
    <property type="protein sequence ID" value="KAB2586006.1"/>
    <property type="molecule type" value="Genomic_DNA"/>
</dbReference>
<accession>A0A5N5E6S0</accession>
<evidence type="ECO:0000256" key="1">
    <source>
        <dbReference type="SAM" id="MobiDB-lite"/>
    </source>
</evidence>
<comment type="caution">
    <text evidence="2">The sequence shown here is derived from an EMBL/GenBank/DDBJ whole genome shotgun (WGS) entry which is preliminary data.</text>
</comment>
<gene>
    <name evidence="2" type="ORF">BS297_07015</name>
</gene>